<dbReference type="GO" id="GO:0008616">
    <property type="term" value="P:tRNA queuosine(34) biosynthetic process"/>
    <property type="evidence" value="ECO:0007669"/>
    <property type="project" value="UniProtKB-UniRule"/>
</dbReference>
<dbReference type="PANTHER" id="PTHR42836:SF1">
    <property type="entry name" value="7-CARBOXY-7-DEAZAGUANINE SYNTHASE"/>
    <property type="match status" value="1"/>
</dbReference>
<keyword evidence="8" id="KW-0671">Queuosine biosynthesis</keyword>
<comment type="subunit">
    <text evidence="8">Homodimer.</text>
</comment>
<dbReference type="Gene3D" id="3.20.20.70">
    <property type="entry name" value="Aldolase class I"/>
    <property type="match status" value="1"/>
</dbReference>
<dbReference type="GO" id="GO:0016840">
    <property type="term" value="F:carbon-nitrogen lyase activity"/>
    <property type="evidence" value="ECO:0007669"/>
    <property type="project" value="UniProtKB-UniRule"/>
</dbReference>
<dbReference type="EC" id="4.3.99.3" evidence="8"/>
<dbReference type="InterPro" id="IPR024924">
    <property type="entry name" value="7-CO-7-deazaguanine_synth-like"/>
</dbReference>
<dbReference type="STRING" id="40335.Ltuc_0480"/>
<evidence type="ECO:0000313" key="10">
    <source>
        <dbReference type="Proteomes" id="UP000054693"/>
    </source>
</evidence>
<comment type="cofactor">
    <cofactor evidence="8">
        <name>Mg(2+)</name>
        <dbReference type="ChEBI" id="CHEBI:18420"/>
    </cofactor>
</comment>
<feature type="binding site" evidence="8">
    <location>
        <position position="53"/>
    </location>
    <ligand>
        <name>[4Fe-4S] cluster</name>
        <dbReference type="ChEBI" id="CHEBI:49883"/>
        <note>4Fe-4S-S-AdoMet</note>
    </ligand>
</feature>
<comment type="cofactor">
    <cofactor evidence="8">
        <name>S-adenosyl-L-methionine</name>
        <dbReference type="ChEBI" id="CHEBI:59789"/>
    </cofactor>
    <text evidence="8">Binds 1 S-adenosyl-L-methionine per subunit.</text>
</comment>
<dbReference type="OrthoDB" id="9792276at2"/>
<sequence length="291" mass="33485">MFGLNDKVGKSFFKKAKPDELFITSRFFTLQGEGPFRGHPAYFIRLAKCNLACSFCDTYFDVGEWRSFNSLLEETDSVIAAFFQRCNLPTPSWAKGLAKKMVLVITGGEPSLQQNLSAFLEKAKPYFQYTQIESNGITLLPNLPQNITLVVSPKCLEKDGKAIRYLKPNTKILERADCLKFVMSAPEEDRYIPYSEIPAWAHEWAEKTNKQVFVSPMNRYQKEPQRVSAIRDKGRDLTLAERSEINEVVSFWEADLLDMEKNQRNHEYAAEYCMKYGFILNLQIHLFASLP</sequence>
<comment type="function">
    <text evidence="8">Catalyzes the complex heterocyclic radical-mediated conversion of 6-carboxy-5,6,7,8-tetrahydropterin (CPH4) to 7-carboxy-7-deazaguanine (CDG), a step common to the biosynthetic pathways of all 7-deazapurine-containing compounds.</text>
</comment>
<feature type="binding site" evidence="8">
    <location>
        <begin position="30"/>
        <end position="32"/>
    </location>
    <ligand>
        <name>substrate</name>
    </ligand>
</feature>
<evidence type="ECO:0000256" key="1">
    <source>
        <dbReference type="ARBA" id="ARBA00022485"/>
    </source>
</evidence>
<dbReference type="UniPathway" id="UPA00391"/>
<gene>
    <name evidence="8" type="primary">queE</name>
    <name evidence="9" type="ORF">Ltuc_0480</name>
</gene>
<dbReference type="EMBL" id="LNZA01000001">
    <property type="protein sequence ID" value="KTD72633.1"/>
    <property type="molecule type" value="Genomic_DNA"/>
</dbReference>
<protein>
    <recommendedName>
        <fullName evidence="8">7-carboxy-7-deazaguanine synthase</fullName>
        <shortName evidence="8">CDG synthase</shortName>
        <ecNumber evidence="8">4.3.99.3</ecNumber>
    </recommendedName>
    <alternativeName>
        <fullName evidence="8">Queuosine biosynthesis protein QueE</fullName>
    </alternativeName>
</protein>
<keyword evidence="3 8" id="KW-0479">Metal-binding</keyword>
<dbReference type="HAMAP" id="MF_00917">
    <property type="entry name" value="QueE"/>
    <property type="match status" value="1"/>
</dbReference>
<feature type="binding site" evidence="8">
    <location>
        <position position="106"/>
    </location>
    <ligand>
        <name>substrate</name>
    </ligand>
</feature>
<feature type="binding site" evidence="8">
    <location>
        <begin position="55"/>
        <end position="57"/>
    </location>
    <ligand>
        <name>S-adenosyl-L-methionine</name>
        <dbReference type="ChEBI" id="CHEBI:59789"/>
    </ligand>
</feature>
<dbReference type="GO" id="GO:0051539">
    <property type="term" value="F:4 iron, 4 sulfur cluster binding"/>
    <property type="evidence" value="ECO:0007669"/>
    <property type="project" value="UniProtKB-UniRule"/>
</dbReference>
<comment type="caution">
    <text evidence="9">The sequence shown here is derived from an EMBL/GenBank/DDBJ whole genome shotgun (WGS) entry which is preliminary data.</text>
</comment>
<dbReference type="PANTHER" id="PTHR42836">
    <property type="entry name" value="7-CARBOXY-7-DEAZAGUANINE SYNTHASE"/>
    <property type="match status" value="1"/>
</dbReference>
<feature type="binding site" evidence="8">
    <location>
        <position position="108"/>
    </location>
    <ligand>
        <name>S-adenosyl-L-methionine</name>
        <dbReference type="ChEBI" id="CHEBI:59789"/>
    </ligand>
</feature>
<dbReference type="RefSeq" id="WP_058519762.1">
    <property type="nucleotide sequence ID" value="NZ_CAAAIP010000001.1"/>
</dbReference>
<comment type="pathway">
    <text evidence="8">Purine metabolism; 7-cyano-7-deazaguanine biosynthesis.</text>
</comment>
<dbReference type="Proteomes" id="UP000054693">
    <property type="component" value="Unassembled WGS sequence"/>
</dbReference>
<evidence type="ECO:0000256" key="2">
    <source>
        <dbReference type="ARBA" id="ARBA00022691"/>
    </source>
</evidence>
<keyword evidence="10" id="KW-1185">Reference proteome</keyword>
<comment type="cofactor">
    <cofactor evidence="8">
        <name>[4Fe-4S] cluster</name>
        <dbReference type="ChEBI" id="CHEBI:49883"/>
    </cofactor>
    <text evidence="8">Binds 1 [4Fe-4S] cluster. The cluster is coordinated with 3 cysteines and an exchangeable S-adenosyl-L-methionine.</text>
</comment>
<comment type="caution">
    <text evidence="8">Lacks conserved residue(s) required for the propagation of feature annotation.</text>
</comment>
<feature type="binding site" evidence="8">
    <location>
        <position position="49"/>
    </location>
    <ligand>
        <name>[4Fe-4S] cluster</name>
        <dbReference type="ChEBI" id="CHEBI:49883"/>
        <note>4Fe-4S-S-AdoMet</note>
    </ligand>
</feature>
<evidence type="ECO:0000256" key="7">
    <source>
        <dbReference type="ARBA" id="ARBA00023239"/>
    </source>
</evidence>
<feature type="binding site" evidence="8">
    <location>
        <position position="45"/>
    </location>
    <ligand>
        <name>substrate</name>
    </ligand>
</feature>
<dbReference type="InterPro" id="IPR007197">
    <property type="entry name" value="rSAM"/>
</dbReference>
<reference evidence="9 10" key="1">
    <citation type="submission" date="2015-11" db="EMBL/GenBank/DDBJ databases">
        <title>Genomic analysis of 38 Legionella species identifies large and diverse effector repertoires.</title>
        <authorList>
            <person name="Burstein D."/>
            <person name="Amaro F."/>
            <person name="Zusman T."/>
            <person name="Lifshitz Z."/>
            <person name="Cohen O."/>
            <person name="Gilbert J.A."/>
            <person name="Pupko T."/>
            <person name="Shuman H.A."/>
            <person name="Segal G."/>
        </authorList>
    </citation>
    <scope>NUCLEOTIDE SEQUENCE [LARGE SCALE GENOMIC DNA]</scope>
    <source>
        <strain evidence="9 10">ATCC 49180</strain>
    </source>
</reference>
<feature type="binding site" evidence="8">
    <location>
        <position position="56"/>
    </location>
    <ligand>
        <name>[4Fe-4S] cluster</name>
        <dbReference type="ChEBI" id="CHEBI:49883"/>
        <note>4Fe-4S-S-AdoMet</note>
    </ligand>
</feature>
<keyword evidence="2 8" id="KW-0949">S-adenosyl-L-methionine</keyword>
<dbReference type="InterPro" id="IPR013785">
    <property type="entry name" value="Aldolase_TIM"/>
</dbReference>
<organism evidence="9 10">
    <name type="scientific">Legionella tucsonensis</name>
    <dbReference type="NCBI Taxonomy" id="40335"/>
    <lineage>
        <taxon>Bacteria</taxon>
        <taxon>Pseudomonadati</taxon>
        <taxon>Pseudomonadota</taxon>
        <taxon>Gammaproteobacteria</taxon>
        <taxon>Legionellales</taxon>
        <taxon>Legionellaceae</taxon>
        <taxon>Legionella</taxon>
    </lineage>
</organism>
<feature type="binding site" evidence="8">
    <location>
        <position position="291"/>
    </location>
    <ligand>
        <name>substrate</name>
    </ligand>
</feature>
<dbReference type="InterPro" id="IPR058240">
    <property type="entry name" value="rSAM_sf"/>
</dbReference>
<feature type="binding site" evidence="8">
    <location>
        <begin position="152"/>
        <end position="154"/>
    </location>
    <ligand>
        <name>S-adenosyl-L-methionine</name>
        <dbReference type="ChEBI" id="CHEBI:59789"/>
    </ligand>
</feature>
<comment type="catalytic activity">
    <reaction evidence="8">
        <text>6-carboxy-5,6,7,8-tetrahydropterin + H(+) = 7-carboxy-7-carbaguanine + NH4(+)</text>
        <dbReference type="Rhea" id="RHEA:27974"/>
        <dbReference type="ChEBI" id="CHEBI:15378"/>
        <dbReference type="ChEBI" id="CHEBI:28938"/>
        <dbReference type="ChEBI" id="CHEBI:61032"/>
        <dbReference type="ChEBI" id="CHEBI:61036"/>
        <dbReference type="EC" id="4.3.99.3"/>
    </reaction>
</comment>
<evidence type="ECO:0000256" key="4">
    <source>
        <dbReference type="ARBA" id="ARBA00022842"/>
    </source>
</evidence>
<keyword evidence="7 8" id="KW-0456">Lyase</keyword>
<evidence type="ECO:0000313" key="9">
    <source>
        <dbReference type="EMBL" id="KTD72633.1"/>
    </source>
</evidence>
<proteinExistence type="inferred from homology"/>
<evidence type="ECO:0000256" key="3">
    <source>
        <dbReference type="ARBA" id="ARBA00022723"/>
    </source>
</evidence>
<evidence type="ECO:0000256" key="8">
    <source>
        <dbReference type="HAMAP-Rule" id="MF_00917"/>
    </source>
</evidence>
<dbReference type="GO" id="GO:1904047">
    <property type="term" value="F:S-adenosyl-L-methionine binding"/>
    <property type="evidence" value="ECO:0007669"/>
    <property type="project" value="UniProtKB-UniRule"/>
</dbReference>
<dbReference type="GO" id="GO:0000287">
    <property type="term" value="F:magnesium ion binding"/>
    <property type="evidence" value="ECO:0007669"/>
    <property type="project" value="UniProtKB-UniRule"/>
</dbReference>
<feature type="binding site" evidence="8">
    <location>
        <position position="58"/>
    </location>
    <ligand>
        <name>Mg(2+)</name>
        <dbReference type="ChEBI" id="CHEBI:18420"/>
    </ligand>
</feature>
<dbReference type="SFLD" id="SFLDS00029">
    <property type="entry name" value="Radical_SAM"/>
    <property type="match status" value="1"/>
</dbReference>
<name>A0A0W0ZUS5_9GAMM</name>
<keyword evidence="5 8" id="KW-0408">Iron</keyword>
<comment type="similarity">
    <text evidence="8">Belongs to the radical SAM superfamily. 7-carboxy-7-deazaguanine synthase family.</text>
</comment>
<keyword evidence="6 8" id="KW-0411">Iron-sulfur</keyword>
<dbReference type="AlphaFoldDB" id="A0A0W0ZUS5"/>
<dbReference type="PATRIC" id="fig|40335.7.peg.499"/>
<keyword evidence="4 8" id="KW-0460">Magnesium</keyword>
<evidence type="ECO:0000256" key="6">
    <source>
        <dbReference type="ARBA" id="ARBA00023014"/>
    </source>
</evidence>
<evidence type="ECO:0000256" key="5">
    <source>
        <dbReference type="ARBA" id="ARBA00023004"/>
    </source>
</evidence>
<accession>A0A0W0ZUS5</accession>
<keyword evidence="1 8" id="KW-0004">4Fe-4S</keyword>
<dbReference type="SUPFAM" id="SSF102114">
    <property type="entry name" value="Radical SAM enzymes"/>
    <property type="match status" value="1"/>
</dbReference>